<comment type="similarity">
    <text evidence="1">Belongs to the actin-binding proteins ADF family.</text>
</comment>
<protein>
    <recommendedName>
        <fullName evidence="3">ADF-H domain-containing protein</fullName>
    </recommendedName>
</protein>
<dbReference type="AlphaFoldDB" id="A0A0H5R4I0"/>
<evidence type="ECO:0000313" key="4">
    <source>
        <dbReference type="EMBL" id="CRZ08791.1"/>
    </source>
</evidence>
<evidence type="ECO:0000256" key="2">
    <source>
        <dbReference type="ARBA" id="ARBA00023203"/>
    </source>
</evidence>
<dbReference type="GO" id="GO:0003779">
    <property type="term" value="F:actin binding"/>
    <property type="evidence" value="ECO:0007669"/>
    <property type="project" value="UniProtKB-KW"/>
</dbReference>
<dbReference type="PRINTS" id="PR00006">
    <property type="entry name" value="COFILIN"/>
</dbReference>
<dbReference type="InterPro" id="IPR029006">
    <property type="entry name" value="ADF-H/Gelsolin-like_dom_sf"/>
</dbReference>
<dbReference type="Gene3D" id="3.40.20.10">
    <property type="entry name" value="Severin"/>
    <property type="match status" value="1"/>
</dbReference>
<dbReference type="CDD" id="cd11286">
    <property type="entry name" value="ADF_cofilin_like"/>
    <property type="match status" value="1"/>
</dbReference>
<sequence length="138" mass="15990">MVSAGLKTEEECMTLFNELKLRKKYKYIVYAILDNAIIVESKLDGEAPFKYADFVALLSHANSPRFAVLDYCFEEEGVQRSKIVFIFWCPDSTKTRDKMMYASAKEDFQKKLTGLHKIKQVNDESDLEESELLQLCKQ</sequence>
<reference evidence="4" key="1">
    <citation type="submission" date="2015-04" db="EMBL/GenBank/DDBJ databases">
        <title>The genome sequence of the plant pathogenic Rhizarian Plasmodiophora brassicae reveals insights in its biotrophic life cycle and the origin of chitin synthesis.</title>
        <authorList>
            <person name="Schwelm A."/>
            <person name="Fogelqvist J."/>
            <person name="Knaust A."/>
            <person name="Julke S."/>
            <person name="Lilja T."/>
            <person name="Dhandapani V."/>
            <person name="Bonilla-Rosso G."/>
            <person name="Karlsson M."/>
            <person name="Shevchenko A."/>
            <person name="Choi S.R."/>
            <person name="Kim H.G."/>
            <person name="Park J.Y."/>
            <person name="Lim Y.P."/>
            <person name="Ludwig-Muller J."/>
            <person name="Dixelius C."/>
        </authorList>
    </citation>
    <scope>NUCLEOTIDE SEQUENCE</scope>
    <source>
        <tissue evidence="4">Potato root galls</tissue>
    </source>
</reference>
<dbReference type="GO" id="GO:0030042">
    <property type="term" value="P:actin filament depolymerization"/>
    <property type="evidence" value="ECO:0007669"/>
    <property type="project" value="InterPro"/>
</dbReference>
<dbReference type="SUPFAM" id="SSF55753">
    <property type="entry name" value="Actin depolymerizing proteins"/>
    <property type="match status" value="1"/>
</dbReference>
<dbReference type="Pfam" id="PF00241">
    <property type="entry name" value="Cofilin_ADF"/>
    <property type="match status" value="1"/>
</dbReference>
<evidence type="ECO:0000259" key="3">
    <source>
        <dbReference type="PROSITE" id="PS51263"/>
    </source>
</evidence>
<evidence type="ECO:0000256" key="1">
    <source>
        <dbReference type="ARBA" id="ARBA00006844"/>
    </source>
</evidence>
<accession>A0A0H5R4I0</accession>
<dbReference type="SMART" id="SM00102">
    <property type="entry name" value="ADF"/>
    <property type="match status" value="1"/>
</dbReference>
<dbReference type="InterPro" id="IPR002108">
    <property type="entry name" value="ADF-H"/>
</dbReference>
<dbReference type="PANTHER" id="PTHR11913">
    <property type="entry name" value="COFILIN-RELATED"/>
    <property type="match status" value="1"/>
</dbReference>
<dbReference type="PROSITE" id="PS51263">
    <property type="entry name" value="ADF_H"/>
    <property type="match status" value="1"/>
</dbReference>
<name>A0A0H5R4I0_9EUKA</name>
<dbReference type="GO" id="GO:0015629">
    <property type="term" value="C:actin cytoskeleton"/>
    <property type="evidence" value="ECO:0007669"/>
    <property type="project" value="InterPro"/>
</dbReference>
<dbReference type="EMBL" id="HACM01008349">
    <property type="protein sequence ID" value="CRZ08791.1"/>
    <property type="molecule type" value="Transcribed_RNA"/>
</dbReference>
<feature type="domain" description="ADF-H" evidence="3">
    <location>
        <begin position="3"/>
        <end position="137"/>
    </location>
</feature>
<organism evidence="4">
    <name type="scientific">Spongospora subterranea</name>
    <dbReference type="NCBI Taxonomy" id="70186"/>
    <lineage>
        <taxon>Eukaryota</taxon>
        <taxon>Sar</taxon>
        <taxon>Rhizaria</taxon>
        <taxon>Endomyxa</taxon>
        <taxon>Phytomyxea</taxon>
        <taxon>Plasmodiophorida</taxon>
        <taxon>Plasmodiophoridae</taxon>
        <taxon>Spongospora</taxon>
    </lineage>
</organism>
<proteinExistence type="inferred from homology"/>
<dbReference type="InterPro" id="IPR017904">
    <property type="entry name" value="ADF/Cofilin"/>
</dbReference>
<keyword evidence="2" id="KW-0009">Actin-binding</keyword>